<evidence type="ECO:0000256" key="5">
    <source>
        <dbReference type="ARBA" id="ARBA00023136"/>
    </source>
</evidence>
<name>A0ABY1WSW3_9GAMM</name>
<feature type="transmembrane region" description="Helical" evidence="6">
    <location>
        <begin position="63"/>
        <end position="81"/>
    </location>
</feature>
<dbReference type="PANTHER" id="PTHR32322:SF2">
    <property type="entry name" value="EAMA DOMAIN-CONTAINING PROTEIN"/>
    <property type="match status" value="1"/>
</dbReference>
<comment type="subcellular location">
    <subcellularLocation>
        <location evidence="1">Membrane</location>
        <topology evidence="1">Multi-pass membrane protein</topology>
    </subcellularLocation>
</comment>
<feature type="transmembrane region" description="Helical" evidence="6">
    <location>
        <begin position="118"/>
        <end position="136"/>
    </location>
</feature>
<protein>
    <submittedName>
        <fullName evidence="8">DMT family transporter</fullName>
    </submittedName>
</protein>
<comment type="similarity">
    <text evidence="2">Belongs to the EamA transporter family.</text>
</comment>
<evidence type="ECO:0000256" key="1">
    <source>
        <dbReference type="ARBA" id="ARBA00004141"/>
    </source>
</evidence>
<dbReference type="EMBL" id="SHLY01000001">
    <property type="protein sequence ID" value="TAA47823.1"/>
    <property type="molecule type" value="Genomic_DNA"/>
</dbReference>
<evidence type="ECO:0000256" key="2">
    <source>
        <dbReference type="ARBA" id="ARBA00007362"/>
    </source>
</evidence>
<dbReference type="InterPro" id="IPR050638">
    <property type="entry name" value="AA-Vitamin_Transporters"/>
</dbReference>
<dbReference type="InterPro" id="IPR000620">
    <property type="entry name" value="EamA_dom"/>
</dbReference>
<dbReference type="InterPro" id="IPR037185">
    <property type="entry name" value="EmrE-like"/>
</dbReference>
<keyword evidence="5 6" id="KW-0472">Membrane</keyword>
<feature type="transmembrane region" description="Helical" evidence="6">
    <location>
        <begin position="182"/>
        <end position="200"/>
    </location>
</feature>
<keyword evidence="3 6" id="KW-0812">Transmembrane</keyword>
<feature type="transmembrane region" description="Helical" evidence="6">
    <location>
        <begin position="272"/>
        <end position="289"/>
    </location>
</feature>
<dbReference type="RefSeq" id="WP_130565374.1">
    <property type="nucleotide sequence ID" value="NZ_SHLY01000001.1"/>
</dbReference>
<evidence type="ECO:0000256" key="3">
    <source>
        <dbReference type="ARBA" id="ARBA00022692"/>
    </source>
</evidence>
<feature type="transmembrane region" description="Helical" evidence="6">
    <location>
        <begin position="34"/>
        <end position="51"/>
    </location>
</feature>
<dbReference type="PANTHER" id="PTHR32322">
    <property type="entry name" value="INNER MEMBRANE TRANSPORTER"/>
    <property type="match status" value="1"/>
</dbReference>
<comment type="caution">
    <text evidence="8">The sequence shown here is derived from an EMBL/GenBank/DDBJ whole genome shotgun (WGS) entry which is preliminary data.</text>
</comment>
<feature type="transmembrane region" description="Helical" evidence="6">
    <location>
        <begin position="148"/>
        <end position="170"/>
    </location>
</feature>
<accession>A0ABY1WSW3</accession>
<evidence type="ECO:0000259" key="7">
    <source>
        <dbReference type="Pfam" id="PF00892"/>
    </source>
</evidence>
<evidence type="ECO:0000256" key="4">
    <source>
        <dbReference type="ARBA" id="ARBA00022989"/>
    </source>
</evidence>
<feature type="transmembrane region" description="Helical" evidence="6">
    <location>
        <begin position="247"/>
        <end position="266"/>
    </location>
</feature>
<evidence type="ECO:0000256" key="6">
    <source>
        <dbReference type="SAM" id="Phobius"/>
    </source>
</evidence>
<evidence type="ECO:0000313" key="8">
    <source>
        <dbReference type="EMBL" id="TAA47823.1"/>
    </source>
</evidence>
<feature type="transmembrane region" description="Helical" evidence="6">
    <location>
        <begin position="212"/>
        <end position="235"/>
    </location>
</feature>
<organism evidence="8 9">
    <name type="scientific">Corallincola spongiicola</name>
    <dbReference type="NCBI Taxonomy" id="2520508"/>
    <lineage>
        <taxon>Bacteria</taxon>
        <taxon>Pseudomonadati</taxon>
        <taxon>Pseudomonadota</taxon>
        <taxon>Gammaproteobacteria</taxon>
        <taxon>Alteromonadales</taxon>
        <taxon>Psychromonadaceae</taxon>
        <taxon>Corallincola</taxon>
    </lineage>
</organism>
<keyword evidence="4 6" id="KW-1133">Transmembrane helix</keyword>
<proteinExistence type="inferred from homology"/>
<feature type="transmembrane region" description="Helical" evidence="6">
    <location>
        <begin position="5"/>
        <end position="28"/>
    </location>
</feature>
<dbReference type="Pfam" id="PF00892">
    <property type="entry name" value="EamA"/>
    <property type="match status" value="2"/>
</dbReference>
<reference evidence="9" key="1">
    <citation type="submission" date="2019-02" db="EMBL/GenBank/DDBJ databases">
        <title>Draft genome sequence of Muricauda sp. 176CP4-71.</title>
        <authorList>
            <person name="Park J.-S."/>
        </authorList>
    </citation>
    <scope>NUCLEOTIDE SEQUENCE [LARGE SCALE GENOMIC DNA]</scope>
    <source>
        <strain evidence="9">176GS2-150</strain>
    </source>
</reference>
<feature type="transmembrane region" description="Helical" evidence="6">
    <location>
        <begin position="87"/>
        <end position="106"/>
    </location>
</feature>
<dbReference type="Proteomes" id="UP000292544">
    <property type="component" value="Unassembled WGS sequence"/>
</dbReference>
<keyword evidence="9" id="KW-1185">Reference proteome</keyword>
<feature type="domain" description="EamA" evidence="7">
    <location>
        <begin position="149"/>
        <end position="286"/>
    </location>
</feature>
<feature type="domain" description="EamA" evidence="7">
    <location>
        <begin position="5"/>
        <end position="135"/>
    </location>
</feature>
<dbReference type="SUPFAM" id="SSF103481">
    <property type="entry name" value="Multidrug resistance efflux transporter EmrE"/>
    <property type="match status" value="2"/>
</dbReference>
<gene>
    <name evidence="8" type="ORF">EXY25_00810</name>
</gene>
<evidence type="ECO:0000313" key="9">
    <source>
        <dbReference type="Proteomes" id="UP000292544"/>
    </source>
</evidence>
<sequence>MKNSFLYLSTVLIWGSTWLAIEFQLGIVAPEVSLFYRFTMAAILMWGYCKWRKLEMNYSLREHGYFVLLACFNFGFNYLVLYWAQAYLNSAMTSIAFSTLLIINIINTRLFFGKRIASRIYIGASIGIAGIVALFWHDFGGFDFSSTAMIGLVMALLGTFMASLGNMVSVRNSNKGIGVLQGNAWGMFYSSIILLVYIEFSGAEFIVDMRWSYLASLAYLTLFGTVFAFACYFVLLKNIGPEKASYTIVLFPIVAVILSTLFEGFVWQENTVLGFVLVITGNAVVLTPLKKLKMISLKYSQRQQQKAWLLK</sequence>